<dbReference type="EMBL" id="JAGPXF010000001">
    <property type="protein sequence ID" value="KAH7263049.1"/>
    <property type="molecule type" value="Genomic_DNA"/>
</dbReference>
<sequence length="128" mass="14364">MPLAMGAQEPVYTQMVPEQPKRHRVSILTSPEDVEDNNELLAMKLESSEASVENFFRDNVVPRSSHGDILRRSYCITVSKDTAVSKMPNFEISTSIPDMLYGYNRSNAFGEAQQIWIAATGISAWTNH</sequence>
<accession>A0A8K0SB25</accession>
<evidence type="ECO:0000313" key="2">
    <source>
        <dbReference type="Proteomes" id="UP000813427"/>
    </source>
</evidence>
<organism evidence="1 2">
    <name type="scientific">Fusarium tricinctum</name>
    <dbReference type="NCBI Taxonomy" id="61284"/>
    <lineage>
        <taxon>Eukaryota</taxon>
        <taxon>Fungi</taxon>
        <taxon>Dikarya</taxon>
        <taxon>Ascomycota</taxon>
        <taxon>Pezizomycotina</taxon>
        <taxon>Sordariomycetes</taxon>
        <taxon>Hypocreomycetidae</taxon>
        <taxon>Hypocreales</taxon>
        <taxon>Nectriaceae</taxon>
        <taxon>Fusarium</taxon>
        <taxon>Fusarium tricinctum species complex</taxon>
    </lineage>
</organism>
<dbReference type="Proteomes" id="UP000813427">
    <property type="component" value="Unassembled WGS sequence"/>
</dbReference>
<dbReference type="AlphaFoldDB" id="A0A8K0SB25"/>
<gene>
    <name evidence="1" type="ORF">BKA59DRAFT_506067</name>
</gene>
<evidence type="ECO:0000313" key="1">
    <source>
        <dbReference type="EMBL" id="KAH7263049.1"/>
    </source>
</evidence>
<protein>
    <submittedName>
        <fullName evidence="1">Uncharacterized protein</fullName>
    </submittedName>
</protein>
<keyword evidence="2" id="KW-1185">Reference proteome</keyword>
<dbReference type="OrthoDB" id="5426775at2759"/>
<reference evidence="1" key="1">
    <citation type="journal article" date="2021" name="Nat. Commun.">
        <title>Genetic determinants of endophytism in the Arabidopsis root mycobiome.</title>
        <authorList>
            <person name="Mesny F."/>
            <person name="Miyauchi S."/>
            <person name="Thiergart T."/>
            <person name="Pickel B."/>
            <person name="Atanasova L."/>
            <person name="Karlsson M."/>
            <person name="Huettel B."/>
            <person name="Barry K.W."/>
            <person name="Haridas S."/>
            <person name="Chen C."/>
            <person name="Bauer D."/>
            <person name="Andreopoulos W."/>
            <person name="Pangilinan J."/>
            <person name="LaButti K."/>
            <person name="Riley R."/>
            <person name="Lipzen A."/>
            <person name="Clum A."/>
            <person name="Drula E."/>
            <person name="Henrissat B."/>
            <person name="Kohler A."/>
            <person name="Grigoriev I.V."/>
            <person name="Martin F.M."/>
            <person name="Hacquard S."/>
        </authorList>
    </citation>
    <scope>NUCLEOTIDE SEQUENCE</scope>
    <source>
        <strain evidence="1">MPI-SDFR-AT-0068</strain>
    </source>
</reference>
<comment type="caution">
    <text evidence="1">The sequence shown here is derived from an EMBL/GenBank/DDBJ whole genome shotgun (WGS) entry which is preliminary data.</text>
</comment>
<name>A0A8K0SB25_9HYPO</name>
<proteinExistence type="predicted"/>